<organism evidence="1 2">
    <name type="scientific">Aplysia californica</name>
    <name type="common">California sea hare</name>
    <dbReference type="NCBI Taxonomy" id="6500"/>
    <lineage>
        <taxon>Eukaryota</taxon>
        <taxon>Metazoa</taxon>
        <taxon>Spiralia</taxon>
        <taxon>Lophotrochozoa</taxon>
        <taxon>Mollusca</taxon>
        <taxon>Gastropoda</taxon>
        <taxon>Heterobranchia</taxon>
        <taxon>Euthyneura</taxon>
        <taxon>Tectipleura</taxon>
        <taxon>Aplysiida</taxon>
        <taxon>Aplysioidea</taxon>
        <taxon>Aplysiidae</taxon>
        <taxon>Aplysia</taxon>
    </lineage>
</organism>
<protein>
    <submittedName>
        <fullName evidence="2">Uncharacterized protein LOC101862161</fullName>
    </submittedName>
</protein>
<dbReference type="GeneID" id="101862161"/>
<dbReference type="Proteomes" id="UP000694888">
    <property type="component" value="Unplaced"/>
</dbReference>
<keyword evidence="1" id="KW-1185">Reference proteome</keyword>
<name>A0ABM0KAC9_APLCA</name>
<accession>A0ABM0KAC9</accession>
<evidence type="ECO:0000313" key="1">
    <source>
        <dbReference type="Proteomes" id="UP000694888"/>
    </source>
</evidence>
<proteinExistence type="predicted"/>
<sequence>MGANKQTGIGQHTFAPVTMVSHSLKIQGVFLERMVNEMSEDQGKGLAHDGMMSLVKSFCHTSPIWSHFTLITLSNKSAFAPADKQIYMDNFSTRCTRLKDLSHQGIRAAGMLRTDRKTGEACPVTCCQKPSSCSLKFLD</sequence>
<reference evidence="2" key="1">
    <citation type="submission" date="2025-08" db="UniProtKB">
        <authorList>
            <consortium name="RefSeq"/>
        </authorList>
    </citation>
    <scope>IDENTIFICATION</scope>
</reference>
<dbReference type="RefSeq" id="XP_005112760.2">
    <property type="nucleotide sequence ID" value="XM_005112703.3"/>
</dbReference>
<gene>
    <name evidence="2" type="primary">LOC101862161</name>
</gene>
<evidence type="ECO:0000313" key="2">
    <source>
        <dbReference type="RefSeq" id="XP_005112760.2"/>
    </source>
</evidence>